<dbReference type="RefSeq" id="WP_038679991.1">
    <property type="nucleotide sequence ID" value="NZ_CP007514.1"/>
</dbReference>
<gene>
    <name evidence="2" type="ORF">RradSPS_0119</name>
    <name evidence="3" type="ORF">SIL72_02105</name>
</gene>
<comment type="catalytic activity">
    <reaction evidence="1">
        <text>L-cysteine + L-glutamate + ATP = gamma-L-glutamyl-L-cysteine + ADP + phosphate + H(+)</text>
        <dbReference type="Rhea" id="RHEA:13285"/>
        <dbReference type="ChEBI" id="CHEBI:15378"/>
        <dbReference type="ChEBI" id="CHEBI:29985"/>
        <dbReference type="ChEBI" id="CHEBI:30616"/>
        <dbReference type="ChEBI" id="CHEBI:35235"/>
        <dbReference type="ChEBI" id="CHEBI:43474"/>
        <dbReference type="ChEBI" id="CHEBI:58173"/>
        <dbReference type="ChEBI" id="CHEBI:456216"/>
        <dbReference type="EC" id="6.3.2.2"/>
    </reaction>
</comment>
<evidence type="ECO:0000256" key="1">
    <source>
        <dbReference type="ARBA" id="ARBA00048819"/>
    </source>
</evidence>
<dbReference type="EMBL" id="JAWXXX010000001">
    <property type="protein sequence ID" value="MDX5892813.1"/>
    <property type="molecule type" value="Genomic_DNA"/>
</dbReference>
<dbReference type="SUPFAM" id="SSF55931">
    <property type="entry name" value="Glutamine synthetase/guanido kinase"/>
    <property type="match status" value="1"/>
</dbReference>
<dbReference type="AlphaFoldDB" id="A0A023WYU8"/>
<name>A0A023WYU8_RUBRA</name>
<dbReference type="PANTHER" id="PTHR36510">
    <property type="entry name" value="GLUTAMATE--CYSTEINE LIGASE 2-RELATED"/>
    <property type="match status" value="1"/>
</dbReference>
<dbReference type="Pfam" id="PF04107">
    <property type="entry name" value="GCS2"/>
    <property type="match status" value="1"/>
</dbReference>
<dbReference type="STRING" id="42256.RradSPS_0119"/>
<dbReference type="Proteomes" id="UP001281130">
    <property type="component" value="Unassembled WGS sequence"/>
</dbReference>
<dbReference type="InterPro" id="IPR014746">
    <property type="entry name" value="Gln_synth/guanido_kin_cat_dom"/>
</dbReference>
<dbReference type="InterPro" id="IPR050141">
    <property type="entry name" value="GCL_type2/YbdK_subfam"/>
</dbReference>
<dbReference type="OrthoDB" id="9803842at2"/>
<dbReference type="InterPro" id="IPR006336">
    <property type="entry name" value="GCS2"/>
</dbReference>
<dbReference type="GO" id="GO:0042398">
    <property type="term" value="P:modified amino acid biosynthetic process"/>
    <property type="evidence" value="ECO:0007669"/>
    <property type="project" value="InterPro"/>
</dbReference>
<dbReference type="GO" id="GO:0004357">
    <property type="term" value="F:glutamate-cysteine ligase activity"/>
    <property type="evidence" value="ECO:0007669"/>
    <property type="project" value="UniProtKB-EC"/>
</dbReference>
<reference evidence="3" key="2">
    <citation type="submission" date="2023-11" db="EMBL/GenBank/DDBJ databases">
        <title>MicrobeMod: A computational toolkit for identifying prokaryotic methylation and restriction-modification with nanopore sequencing.</title>
        <authorList>
            <person name="Crits-Christoph A."/>
            <person name="Kang S.C."/>
            <person name="Lee H."/>
            <person name="Ostrov N."/>
        </authorList>
    </citation>
    <scope>NUCLEOTIDE SEQUENCE</scope>
    <source>
        <strain evidence="3">ATCC 51242</strain>
    </source>
</reference>
<dbReference type="eggNOG" id="COG2170">
    <property type="taxonomic scope" value="Bacteria"/>
</dbReference>
<evidence type="ECO:0000313" key="3">
    <source>
        <dbReference type="EMBL" id="MDX5892813.1"/>
    </source>
</evidence>
<dbReference type="EMBL" id="CP007514">
    <property type="protein sequence ID" value="AHY45402.1"/>
    <property type="molecule type" value="Genomic_DNA"/>
</dbReference>
<protein>
    <submittedName>
        <fullName evidence="2">Glutamate-cysteine ligase family 2(GCS2)</fullName>
    </submittedName>
    <submittedName>
        <fullName evidence="3">Glutamate-cysteine ligase family protein</fullName>
    </submittedName>
</protein>
<dbReference type="PANTHER" id="PTHR36510:SF1">
    <property type="entry name" value="GLUTAMATE--CYSTEINE LIGASE 2-RELATED"/>
    <property type="match status" value="1"/>
</dbReference>
<evidence type="ECO:0000313" key="2">
    <source>
        <dbReference type="EMBL" id="AHY45402.1"/>
    </source>
</evidence>
<dbReference type="Proteomes" id="UP000025229">
    <property type="component" value="Chromosome"/>
</dbReference>
<evidence type="ECO:0000313" key="4">
    <source>
        <dbReference type="Proteomes" id="UP000025229"/>
    </source>
</evidence>
<keyword evidence="4" id="KW-1185">Reference proteome</keyword>
<accession>A0A023WYU8</accession>
<organism evidence="2 4">
    <name type="scientific">Rubrobacter radiotolerans</name>
    <name type="common">Arthrobacter radiotolerans</name>
    <dbReference type="NCBI Taxonomy" id="42256"/>
    <lineage>
        <taxon>Bacteria</taxon>
        <taxon>Bacillati</taxon>
        <taxon>Actinomycetota</taxon>
        <taxon>Rubrobacteria</taxon>
        <taxon>Rubrobacterales</taxon>
        <taxon>Rubrobacteraceae</taxon>
        <taxon>Rubrobacter</taxon>
    </lineage>
</organism>
<dbReference type="Gene3D" id="3.30.590.20">
    <property type="match status" value="1"/>
</dbReference>
<keyword evidence="2" id="KW-0436">Ligase</keyword>
<dbReference type="HOGENOM" id="CLU_629877_0_0_11"/>
<dbReference type="KEGG" id="rrd:RradSPS_0119"/>
<reference evidence="2 4" key="1">
    <citation type="submission" date="2014-03" db="EMBL/GenBank/DDBJ databases">
        <title>Complete genome sequence of the Radio-Resistant Rubrobacter radiotolerans RSPS-4.</title>
        <authorList>
            <person name="Egas C.C."/>
            <person name="Barroso C.C."/>
            <person name="Froufe H.J.C."/>
            <person name="Pacheco J.J."/>
            <person name="Albuquerque L.L."/>
            <person name="da Costa M.M.S."/>
        </authorList>
    </citation>
    <scope>NUCLEOTIDE SEQUENCE [LARGE SCALE GENOMIC DNA]</scope>
    <source>
        <strain evidence="2 4">RSPS-4</strain>
    </source>
</reference>
<sequence>MKTDRRAGLEQEFLLVDPEGCVSDGADAFLRSCREVAREAGTDASVFSGECTFGMVEVRTGPHRDFASLREEYLTNLGLAVRAGREVGLRLYPLGTYPLPLTPRFRPEDRYRAQLRTLGEERFMPAGRCIGVHLHVEIPPGVVDREEVISQSAPLEGLSELVRVYNLMTALDPALISLTRSCPYYEGRLTELAARTAFYRGSQKFGWEGVYAELPELGSLHPYVGNAEDLVDRQLEGKEAWLRAMRRAGTDRELKAMSKSILDLCWRPVRVSQQNTVEVRSLDGNLPRVVLGTVALVRALAGRLVAEGLSVEPEPGVRTLVQDGSRLLVPSFDLVGGELLYEAATSGASGEAMRPYLDSVFRLAGEVVRAGSPEGRAIAELRDESGGYRTTDAEILERWGATTLGTEEGLALVREACDRLEGELAEEVPGLSAPA</sequence>
<proteinExistence type="predicted"/>